<dbReference type="EC" id="3.1.1.-" evidence="5"/>
<keyword evidence="2" id="KW-0719">Serine esterase</keyword>
<dbReference type="InterPro" id="IPR002018">
    <property type="entry name" value="CarbesteraseB"/>
</dbReference>
<reference evidence="7" key="1">
    <citation type="submission" date="2015-12" db="EMBL/GenBank/DDBJ databases">
        <title>De novo transcriptome assembly of four potential Pierce s Disease insect vectors from Arizona vineyards.</title>
        <authorList>
            <person name="Tassone E.E."/>
        </authorList>
    </citation>
    <scope>NUCLEOTIDE SEQUENCE</scope>
</reference>
<comment type="similarity">
    <text evidence="1 5">Belongs to the type-B carboxylesterase/lipase family.</text>
</comment>
<dbReference type="AlphaFoldDB" id="A0A1B6D764"/>
<dbReference type="InterPro" id="IPR029058">
    <property type="entry name" value="AB_hydrolase_fold"/>
</dbReference>
<feature type="non-terminal residue" evidence="7">
    <location>
        <position position="1"/>
    </location>
</feature>
<dbReference type="PANTHER" id="PTHR43142:SF1">
    <property type="entry name" value="CARBOXYLIC ESTER HYDROLASE"/>
    <property type="match status" value="1"/>
</dbReference>
<organism evidence="7">
    <name type="scientific">Clastoptera arizonana</name>
    <name type="common">Arizona spittle bug</name>
    <dbReference type="NCBI Taxonomy" id="38151"/>
    <lineage>
        <taxon>Eukaryota</taxon>
        <taxon>Metazoa</taxon>
        <taxon>Ecdysozoa</taxon>
        <taxon>Arthropoda</taxon>
        <taxon>Hexapoda</taxon>
        <taxon>Insecta</taxon>
        <taxon>Pterygota</taxon>
        <taxon>Neoptera</taxon>
        <taxon>Paraneoptera</taxon>
        <taxon>Hemiptera</taxon>
        <taxon>Auchenorrhyncha</taxon>
        <taxon>Cercopoidea</taxon>
        <taxon>Clastopteridae</taxon>
        <taxon>Clastoptera</taxon>
    </lineage>
</organism>
<dbReference type="PROSITE" id="PS00941">
    <property type="entry name" value="CARBOXYLESTERASE_B_2"/>
    <property type="match status" value="1"/>
</dbReference>
<dbReference type="InterPro" id="IPR019826">
    <property type="entry name" value="Carboxylesterase_B_AS"/>
</dbReference>
<dbReference type="GO" id="GO:0052689">
    <property type="term" value="F:carboxylic ester hydrolase activity"/>
    <property type="evidence" value="ECO:0007669"/>
    <property type="project" value="UniProtKB-KW"/>
</dbReference>
<evidence type="ECO:0000313" key="7">
    <source>
        <dbReference type="EMBL" id="JAS21529.1"/>
    </source>
</evidence>
<gene>
    <name evidence="7" type="ORF">g.31862</name>
</gene>
<keyword evidence="3 5" id="KW-0378">Hydrolase</keyword>
<proteinExistence type="inferred from homology"/>
<evidence type="ECO:0000256" key="2">
    <source>
        <dbReference type="ARBA" id="ARBA00022487"/>
    </source>
</evidence>
<protein>
    <recommendedName>
        <fullName evidence="5">Carboxylic ester hydrolase</fullName>
        <ecNumber evidence="5">3.1.1.-</ecNumber>
    </recommendedName>
</protein>
<evidence type="ECO:0000256" key="4">
    <source>
        <dbReference type="ARBA" id="ARBA00023180"/>
    </source>
</evidence>
<dbReference type="EMBL" id="GEDC01015769">
    <property type="protein sequence ID" value="JAS21529.1"/>
    <property type="molecule type" value="Transcribed_RNA"/>
</dbReference>
<evidence type="ECO:0000256" key="3">
    <source>
        <dbReference type="ARBA" id="ARBA00022801"/>
    </source>
</evidence>
<name>A0A1B6D764_9HEMI</name>
<sequence length="577" mass="65102">IFTVKDNKTSSFCFHSLQNMHSIAVVIVPILFRIVVSQNSPFVKIPQGDLKGKYFITRNGRTISGFLGIPYAEAPIGELRFKNPKSANGWEGVRKADVHGNVCPQNNLLIPHLRNITIGNEDCLYLDVYTPAINNNAYLPVMVFIHGGGFFSGSSSDVNPDYFLDRDIVLVAMNYRLGALGFLSTEDNILPGNYGLKDQTEALNWVQRNIEHFGGNKNLVTIFGESAGGASVSLHTISPLSHGLFQAGIAQSGTAHCLWVTYPPGLNKKHALEAAKLVGCYEENSHMLINCLRNISFERLAKLSYDLLEWDVDPIVYFRPSIEVEGSENPFLMLYPSQTISSVPLIIGLTSEEGALKMSSLTKDGLEEGLNKFNTDFDDIIILTLLLEGKTSFPKEVVRKIKKEYFSDKVINTDVQREVLDLFGDSYFLHGIMTTVQFHKGPLYFYYLSYRGNYTLSYNFGNTKDYFGVSHADDLIYFFSFKHLPKLTGKDLDVSQKLIELWTNFATFRHPTPLNPSFTFWEPTTTRGIKYLHISNDGFVIKENLLKKKADFWISLGLKDNLKFNKQKKNQVHTDEL</sequence>
<feature type="domain" description="Carboxylesterase type B" evidence="6">
    <location>
        <begin position="40"/>
        <end position="553"/>
    </location>
</feature>
<dbReference type="PANTHER" id="PTHR43142">
    <property type="entry name" value="CARBOXYLIC ESTER HYDROLASE"/>
    <property type="match status" value="1"/>
</dbReference>
<dbReference type="InterPro" id="IPR019819">
    <property type="entry name" value="Carboxylesterase_B_CS"/>
</dbReference>
<evidence type="ECO:0000256" key="1">
    <source>
        <dbReference type="ARBA" id="ARBA00005964"/>
    </source>
</evidence>
<accession>A0A1B6D764</accession>
<evidence type="ECO:0000256" key="5">
    <source>
        <dbReference type="RuleBase" id="RU361235"/>
    </source>
</evidence>
<dbReference type="Gene3D" id="3.40.50.1820">
    <property type="entry name" value="alpha/beta hydrolase"/>
    <property type="match status" value="1"/>
</dbReference>
<dbReference type="PROSITE" id="PS00122">
    <property type="entry name" value="CARBOXYLESTERASE_B_1"/>
    <property type="match status" value="1"/>
</dbReference>
<dbReference type="SUPFAM" id="SSF53474">
    <property type="entry name" value="alpha/beta-Hydrolases"/>
    <property type="match status" value="1"/>
</dbReference>
<keyword evidence="4" id="KW-0325">Glycoprotein</keyword>
<dbReference type="Pfam" id="PF00135">
    <property type="entry name" value="COesterase"/>
    <property type="match status" value="1"/>
</dbReference>
<evidence type="ECO:0000259" key="6">
    <source>
        <dbReference type="Pfam" id="PF00135"/>
    </source>
</evidence>